<proteinExistence type="inferred from homology"/>
<feature type="domain" description="HTH cro/C1-type" evidence="8">
    <location>
        <begin position="37"/>
        <end position="69"/>
    </location>
</feature>
<dbReference type="Gene3D" id="3.40.640.10">
    <property type="entry name" value="Type I PLP-dependent aspartate aminotransferase-like (Major domain)"/>
    <property type="match status" value="1"/>
</dbReference>
<dbReference type="SUPFAM" id="SSF47413">
    <property type="entry name" value="lambda repressor-like DNA-binding domains"/>
    <property type="match status" value="1"/>
</dbReference>
<evidence type="ECO:0000256" key="2">
    <source>
        <dbReference type="ARBA" id="ARBA00007441"/>
    </source>
</evidence>
<dbReference type="InterPro" id="IPR010982">
    <property type="entry name" value="Lambda_DNA-bd_dom_sf"/>
</dbReference>
<organism evidence="9 10">
    <name type="scientific">Slackia equolifaciens</name>
    <dbReference type="NCBI Taxonomy" id="498718"/>
    <lineage>
        <taxon>Bacteria</taxon>
        <taxon>Bacillati</taxon>
        <taxon>Actinomycetota</taxon>
        <taxon>Coriobacteriia</taxon>
        <taxon>Eggerthellales</taxon>
        <taxon>Eggerthellaceae</taxon>
        <taxon>Slackia</taxon>
    </lineage>
</organism>
<dbReference type="Pfam" id="PF13560">
    <property type="entry name" value="HTH_31"/>
    <property type="match status" value="1"/>
</dbReference>
<evidence type="ECO:0000313" key="10">
    <source>
        <dbReference type="Proteomes" id="UP000269591"/>
    </source>
</evidence>
<dbReference type="InterPro" id="IPR004839">
    <property type="entry name" value="Aminotransferase_I/II_large"/>
</dbReference>
<dbReference type="EC" id="2.6.1.2" evidence="6"/>
<dbReference type="PANTHER" id="PTHR43488:SF2">
    <property type="entry name" value="GLUTAMATE-PYRUVATE AMINOTRANSFERASE ALAA"/>
    <property type="match status" value="1"/>
</dbReference>
<evidence type="ECO:0000256" key="5">
    <source>
        <dbReference type="ARBA" id="ARBA00022898"/>
    </source>
</evidence>
<dbReference type="RefSeq" id="WP_123208185.1">
    <property type="nucleotide sequence ID" value="NZ_JBHTHO010000006.1"/>
</dbReference>
<dbReference type="CDD" id="cd00609">
    <property type="entry name" value="AAT_like"/>
    <property type="match status" value="1"/>
</dbReference>
<dbReference type="PROSITE" id="PS50943">
    <property type="entry name" value="HTH_CROC1"/>
    <property type="match status" value="1"/>
</dbReference>
<evidence type="ECO:0000256" key="4">
    <source>
        <dbReference type="ARBA" id="ARBA00022679"/>
    </source>
</evidence>
<evidence type="ECO:0000256" key="1">
    <source>
        <dbReference type="ARBA" id="ARBA00001933"/>
    </source>
</evidence>
<dbReference type="Proteomes" id="UP000269591">
    <property type="component" value="Unassembled WGS sequence"/>
</dbReference>
<reference evidence="10" key="1">
    <citation type="submission" date="2018-05" db="EMBL/GenBank/DDBJ databases">
        <title>Genome Sequencing of selected type strains of the family Eggerthellaceae.</title>
        <authorList>
            <person name="Danylec N."/>
            <person name="Stoll D.A."/>
            <person name="Doetsch A."/>
            <person name="Huch M."/>
        </authorList>
    </citation>
    <scope>NUCLEOTIDE SEQUENCE [LARGE SCALE GENOMIC DNA]</scope>
    <source>
        <strain evidence="10">DSM 24851</strain>
    </source>
</reference>
<dbReference type="CDD" id="cd00093">
    <property type="entry name" value="HTH_XRE"/>
    <property type="match status" value="1"/>
</dbReference>
<keyword evidence="5" id="KW-0663">Pyridoxal phosphate</keyword>
<dbReference type="GO" id="GO:0003677">
    <property type="term" value="F:DNA binding"/>
    <property type="evidence" value="ECO:0007669"/>
    <property type="project" value="InterPro"/>
</dbReference>
<keyword evidence="4 9" id="KW-0808">Transferase</keyword>
<dbReference type="InterPro" id="IPR015424">
    <property type="entry name" value="PyrdxlP-dep_Trfase"/>
</dbReference>
<dbReference type="InterPro" id="IPR051926">
    <property type="entry name" value="Ala_Aminotransferase"/>
</dbReference>
<gene>
    <name evidence="9" type="ORF">DMP06_02620</name>
</gene>
<evidence type="ECO:0000256" key="6">
    <source>
        <dbReference type="ARBA" id="ARBA00026106"/>
    </source>
</evidence>
<evidence type="ECO:0000259" key="8">
    <source>
        <dbReference type="PROSITE" id="PS50943"/>
    </source>
</evidence>
<feature type="region of interest" description="Disordered" evidence="7">
    <location>
        <begin position="75"/>
        <end position="112"/>
    </location>
</feature>
<dbReference type="InterPro" id="IPR015422">
    <property type="entry name" value="PyrdxlP-dep_Trfase_small"/>
</dbReference>
<keyword evidence="10" id="KW-1185">Reference proteome</keyword>
<accession>A0A3N0B310</accession>
<dbReference type="Pfam" id="PF00155">
    <property type="entry name" value="Aminotran_1_2"/>
    <property type="match status" value="1"/>
</dbReference>
<feature type="compositionally biased region" description="Low complexity" evidence="7">
    <location>
        <begin position="86"/>
        <end position="102"/>
    </location>
</feature>
<name>A0A3N0B310_9ACTN</name>
<dbReference type="SMART" id="SM00530">
    <property type="entry name" value="HTH_XRE"/>
    <property type="match status" value="1"/>
</dbReference>
<dbReference type="GO" id="GO:0004021">
    <property type="term" value="F:L-alanine:2-oxoglutarate aminotransferase activity"/>
    <property type="evidence" value="ECO:0007669"/>
    <property type="project" value="UniProtKB-EC"/>
</dbReference>
<protein>
    <recommendedName>
        <fullName evidence="6">alanine transaminase</fullName>
        <ecNumber evidence="6">2.6.1.2</ecNumber>
    </recommendedName>
</protein>
<dbReference type="EMBL" id="QIBX01000002">
    <property type="protein sequence ID" value="RNL41487.1"/>
    <property type="molecule type" value="Genomic_DNA"/>
</dbReference>
<dbReference type="PANTHER" id="PTHR43488">
    <property type="entry name" value="GLUTAMATE-PYRUVATE AMINOTRANSFERASE ALAA"/>
    <property type="match status" value="1"/>
</dbReference>
<comment type="cofactor">
    <cofactor evidence="1">
        <name>pyridoxal 5'-phosphate</name>
        <dbReference type="ChEBI" id="CHEBI:597326"/>
    </cofactor>
</comment>
<evidence type="ECO:0000256" key="3">
    <source>
        <dbReference type="ARBA" id="ARBA00022576"/>
    </source>
</evidence>
<evidence type="ECO:0000313" key="9">
    <source>
        <dbReference type="EMBL" id="RNL41487.1"/>
    </source>
</evidence>
<dbReference type="Gene3D" id="3.90.1150.10">
    <property type="entry name" value="Aspartate Aminotransferase, domain 1"/>
    <property type="match status" value="1"/>
</dbReference>
<dbReference type="SUPFAM" id="SSF53383">
    <property type="entry name" value="PLP-dependent transferases"/>
    <property type="match status" value="1"/>
</dbReference>
<dbReference type="GO" id="GO:0030170">
    <property type="term" value="F:pyridoxal phosphate binding"/>
    <property type="evidence" value="ECO:0007669"/>
    <property type="project" value="InterPro"/>
</dbReference>
<dbReference type="OrthoDB" id="9763453at2"/>
<dbReference type="InterPro" id="IPR001387">
    <property type="entry name" value="Cro/C1-type_HTH"/>
</dbReference>
<comment type="similarity">
    <text evidence="2">Belongs to the class-I pyridoxal-phosphate-dependent aminotransferase family.</text>
</comment>
<dbReference type="Gene3D" id="1.10.260.40">
    <property type="entry name" value="lambda repressor-like DNA-binding domains"/>
    <property type="match status" value="1"/>
</dbReference>
<comment type="caution">
    <text evidence="9">The sequence shown here is derived from an EMBL/GenBank/DDBJ whole genome shotgun (WGS) entry which is preliminary data.</text>
</comment>
<dbReference type="AlphaFoldDB" id="A0A3N0B310"/>
<sequence>MLQKEFADRLHEAMDAAGMKQADLIRAAADFGVKLGKSQVSQYVSGKTVPRANVMSALANALGVNVAWLAEGEGQRGVSPQHDDAPSVASSVVSPSESASSVQGALGHGAITPGERASERISSAFPVAESVVASGSNRADAAALATDAAPSAAAAQPQRSPIMRQFKKSSKLDNVLYDVRGPVADEANRMESEGLRILKLNIGNPAPFGFRTPDEVIQDMRLQLPDCEGYSDSHGLFSARKAIMQYAQIKHIPNVSMDGIYTGNGVSELINLCMQALLDNGDEILIPSPDYPLWTACATLSGGVPVHYICDEQAEWCPDIADIESKVTSRTKAIVIINPNNPTGAVYPREILEQIVEVARKHQLMIFSDEIYDRLCMDGHEHISIASLAPDLPCVTFSGLSKSHMIAGYRIGWMILSGNRRCMEDFTYGVNMLSNMRLCSNVPAQSIVQTALWGHQSVEGYVRPGGRVYEQRNYVYEALNSIPGISAVKPKAAFYIFPKIDVKKFNITDDEQFALDLLHQKRILITRGGGFNWHEPDHFRIVYLPRMEVLHEAMEDLADFFAHYRQ</sequence>
<evidence type="ECO:0000256" key="7">
    <source>
        <dbReference type="SAM" id="MobiDB-lite"/>
    </source>
</evidence>
<dbReference type="InterPro" id="IPR015421">
    <property type="entry name" value="PyrdxlP-dep_Trfase_major"/>
</dbReference>
<keyword evidence="3 9" id="KW-0032">Aminotransferase</keyword>